<feature type="chain" id="PRO_5044974602" description="Carboxylic ester hydrolase" evidence="5">
    <location>
        <begin position="18"/>
        <end position="562"/>
    </location>
</feature>
<keyword evidence="5" id="KW-0732">Signal</keyword>
<evidence type="ECO:0000313" key="7">
    <source>
        <dbReference type="EMBL" id="BES97975.1"/>
    </source>
</evidence>
<evidence type="ECO:0000259" key="6">
    <source>
        <dbReference type="Pfam" id="PF00135"/>
    </source>
</evidence>
<feature type="signal peptide" evidence="5">
    <location>
        <begin position="1"/>
        <end position="17"/>
    </location>
</feature>
<dbReference type="Proteomes" id="UP001307889">
    <property type="component" value="Chromosome 8"/>
</dbReference>
<reference evidence="7 8" key="1">
    <citation type="submission" date="2023-09" db="EMBL/GenBank/DDBJ databases">
        <title>Nesidiocoris tenuis whole genome shotgun sequence.</title>
        <authorList>
            <person name="Shibata T."/>
            <person name="Shimoda M."/>
            <person name="Kobayashi T."/>
            <person name="Uehara T."/>
        </authorList>
    </citation>
    <scope>NUCLEOTIDE SEQUENCE [LARGE SCALE GENOMIC DNA]</scope>
    <source>
        <strain evidence="7 8">Japan</strain>
    </source>
</reference>
<organism evidence="7 8">
    <name type="scientific">Nesidiocoris tenuis</name>
    <dbReference type="NCBI Taxonomy" id="355587"/>
    <lineage>
        <taxon>Eukaryota</taxon>
        <taxon>Metazoa</taxon>
        <taxon>Ecdysozoa</taxon>
        <taxon>Arthropoda</taxon>
        <taxon>Hexapoda</taxon>
        <taxon>Insecta</taxon>
        <taxon>Pterygota</taxon>
        <taxon>Neoptera</taxon>
        <taxon>Paraneoptera</taxon>
        <taxon>Hemiptera</taxon>
        <taxon>Heteroptera</taxon>
        <taxon>Panheteroptera</taxon>
        <taxon>Cimicomorpha</taxon>
        <taxon>Miridae</taxon>
        <taxon>Dicyphina</taxon>
        <taxon>Nesidiocoris</taxon>
    </lineage>
</organism>
<dbReference type="PROSITE" id="PS00122">
    <property type="entry name" value="CARBOXYLESTERASE_B_1"/>
    <property type="match status" value="1"/>
</dbReference>
<evidence type="ECO:0000256" key="4">
    <source>
        <dbReference type="ARBA" id="ARBA00023180"/>
    </source>
</evidence>
<dbReference type="InterPro" id="IPR029058">
    <property type="entry name" value="AB_hydrolase_fold"/>
</dbReference>
<dbReference type="Gene3D" id="3.40.50.1820">
    <property type="entry name" value="alpha/beta hydrolase"/>
    <property type="match status" value="1"/>
</dbReference>
<keyword evidence="4" id="KW-0325">Glycoprotein</keyword>
<evidence type="ECO:0000256" key="2">
    <source>
        <dbReference type="ARBA" id="ARBA00022487"/>
    </source>
</evidence>
<keyword evidence="3 5" id="KW-0378">Hydrolase</keyword>
<dbReference type="InterPro" id="IPR019826">
    <property type="entry name" value="Carboxylesterase_B_AS"/>
</dbReference>
<proteinExistence type="inferred from homology"/>
<evidence type="ECO:0000256" key="1">
    <source>
        <dbReference type="ARBA" id="ARBA00005964"/>
    </source>
</evidence>
<dbReference type="EMBL" id="AP028916">
    <property type="protein sequence ID" value="BES97975.1"/>
    <property type="molecule type" value="Genomic_DNA"/>
</dbReference>
<name>A0ABN7B0P8_9HEMI</name>
<dbReference type="SUPFAM" id="SSF53474">
    <property type="entry name" value="alpha/beta-Hydrolases"/>
    <property type="match status" value="1"/>
</dbReference>
<dbReference type="PROSITE" id="PS00941">
    <property type="entry name" value="CARBOXYLESTERASE_B_2"/>
    <property type="match status" value="1"/>
</dbReference>
<dbReference type="InterPro" id="IPR019819">
    <property type="entry name" value="Carboxylesterase_B_CS"/>
</dbReference>
<evidence type="ECO:0000256" key="3">
    <source>
        <dbReference type="ARBA" id="ARBA00022801"/>
    </source>
</evidence>
<evidence type="ECO:0000313" key="8">
    <source>
        <dbReference type="Proteomes" id="UP001307889"/>
    </source>
</evidence>
<feature type="domain" description="Carboxylesterase type B" evidence="6">
    <location>
        <begin position="21"/>
        <end position="508"/>
    </location>
</feature>
<accession>A0ABN7B0P8</accession>
<dbReference type="PANTHER" id="PTHR43142">
    <property type="entry name" value="CARBOXYLIC ESTER HYDROLASE"/>
    <property type="match status" value="1"/>
</dbReference>
<gene>
    <name evidence="7" type="ORF">NTJ_10790</name>
</gene>
<dbReference type="EC" id="3.1.1.-" evidence="5"/>
<keyword evidence="8" id="KW-1185">Reference proteome</keyword>
<protein>
    <recommendedName>
        <fullName evidence="5">Carboxylic ester hydrolase</fullName>
        <ecNumber evidence="5">3.1.1.-</ecNumber>
    </recommendedName>
</protein>
<comment type="similarity">
    <text evidence="1 5">Belongs to the type-B carboxylesterase/lipase family.</text>
</comment>
<dbReference type="Pfam" id="PF00135">
    <property type="entry name" value="COesterase"/>
    <property type="match status" value="1"/>
</dbReference>
<dbReference type="CDD" id="cd00312">
    <property type="entry name" value="Esterase_lipase"/>
    <property type="match status" value="1"/>
</dbReference>
<sequence length="562" mass="62276">MFSLLVVIVSLQVLVGADRLPEVEVEEGTVRGLVQKTIHGREYNAFLGIPFARPPVGKRRFRAPEPAESWIGVWNATTKPSYCLQYNYLTLHTPFEVMGSEDCLYVNVFTPKLPREAGFKPLDVLVYIHGGGFQFLTSSAYGPEYILDRDVVYVTFNYRLGALGFLSLEDDVLPGNNGLWDQNLALKWVKTNIAAFGGDPYRITLSGMSAGAASVHFHILSEHSKGLFQKAIMNSGAVSNPWAIAENIREQTVKIAASLGCPTGSSAKIVECLKERPAERIVKAIDILRPFNYLPESPIGPIIEAPSPSAFISKQPFDIIKSKKIPNDVPILWTFNSDEGQFPGGELIADQSGVLDENWDALMPHLLELNFTASPAKQLQIVHQLKEHYLGGKKIRQNPGGVTQLLGDRYFYNGIHDAAKLHAEFGSSNVYVYQFSYVGQQRLVNAYGIGDLYKGGACHGDDTHYVLRADYMPVEGNPDSEKMIKTLTDLWMDFIQGNMSPSWKPVKDSQSDLDLLDVVCTDPANNKMKSIPVTPGQALWKSFGLAENTVDLMKPSHKHNEL</sequence>
<keyword evidence="2" id="KW-0719">Serine esterase</keyword>
<evidence type="ECO:0000256" key="5">
    <source>
        <dbReference type="RuleBase" id="RU361235"/>
    </source>
</evidence>
<dbReference type="PANTHER" id="PTHR43142:SF1">
    <property type="entry name" value="CARBOXYLIC ESTER HYDROLASE"/>
    <property type="match status" value="1"/>
</dbReference>
<dbReference type="InterPro" id="IPR002018">
    <property type="entry name" value="CarbesteraseB"/>
</dbReference>